<gene>
    <name evidence="1" type="ORF">BpHYR1_017075</name>
</gene>
<reference evidence="1 2" key="1">
    <citation type="journal article" date="2018" name="Sci. Rep.">
        <title>Genomic signatures of local adaptation to the degree of environmental predictability in rotifers.</title>
        <authorList>
            <person name="Franch-Gras L."/>
            <person name="Hahn C."/>
            <person name="Garcia-Roger E.M."/>
            <person name="Carmona M.J."/>
            <person name="Serra M."/>
            <person name="Gomez A."/>
        </authorList>
    </citation>
    <scope>NUCLEOTIDE SEQUENCE [LARGE SCALE GENOMIC DNA]</scope>
    <source>
        <strain evidence="1">HYR1</strain>
    </source>
</reference>
<organism evidence="1 2">
    <name type="scientific">Brachionus plicatilis</name>
    <name type="common">Marine rotifer</name>
    <name type="synonym">Brachionus muelleri</name>
    <dbReference type="NCBI Taxonomy" id="10195"/>
    <lineage>
        <taxon>Eukaryota</taxon>
        <taxon>Metazoa</taxon>
        <taxon>Spiralia</taxon>
        <taxon>Gnathifera</taxon>
        <taxon>Rotifera</taxon>
        <taxon>Eurotatoria</taxon>
        <taxon>Monogononta</taxon>
        <taxon>Pseudotrocha</taxon>
        <taxon>Ploima</taxon>
        <taxon>Brachionidae</taxon>
        <taxon>Brachionus</taxon>
    </lineage>
</organism>
<dbReference type="Proteomes" id="UP000276133">
    <property type="component" value="Unassembled WGS sequence"/>
</dbReference>
<proteinExistence type="predicted"/>
<dbReference type="AlphaFoldDB" id="A0A3M7RQQ4"/>
<dbReference type="EMBL" id="REGN01002888">
    <property type="protein sequence ID" value="RNA25677.1"/>
    <property type="molecule type" value="Genomic_DNA"/>
</dbReference>
<sequence>MPKFQKLSNVEITLKKSDLISQAFSYLKFNSLKFEKKLVYLYFTDNCRNHQAQIHYEEIRKSTNYCNECLLLYTFIK</sequence>
<accession>A0A3M7RQQ4</accession>
<comment type="caution">
    <text evidence="1">The sequence shown here is derived from an EMBL/GenBank/DDBJ whole genome shotgun (WGS) entry which is preliminary data.</text>
</comment>
<name>A0A3M7RQQ4_BRAPC</name>
<evidence type="ECO:0000313" key="2">
    <source>
        <dbReference type="Proteomes" id="UP000276133"/>
    </source>
</evidence>
<protein>
    <submittedName>
        <fullName evidence="1">Uncharacterized protein</fullName>
    </submittedName>
</protein>
<evidence type="ECO:0000313" key="1">
    <source>
        <dbReference type="EMBL" id="RNA25677.1"/>
    </source>
</evidence>
<keyword evidence="2" id="KW-1185">Reference proteome</keyword>